<dbReference type="SUPFAM" id="SSF52047">
    <property type="entry name" value="RNI-like"/>
    <property type="match status" value="1"/>
</dbReference>
<protein>
    <submittedName>
        <fullName evidence="1">Uncharacterized protein</fullName>
    </submittedName>
</protein>
<dbReference type="Gene3D" id="3.80.10.10">
    <property type="entry name" value="Ribonuclease Inhibitor"/>
    <property type="match status" value="2"/>
</dbReference>
<dbReference type="AlphaFoldDB" id="A0AAN6T6A0"/>
<organism evidence="1 2">
    <name type="scientific">Parathielavia hyrcaniae</name>
    <dbReference type="NCBI Taxonomy" id="113614"/>
    <lineage>
        <taxon>Eukaryota</taxon>
        <taxon>Fungi</taxon>
        <taxon>Dikarya</taxon>
        <taxon>Ascomycota</taxon>
        <taxon>Pezizomycotina</taxon>
        <taxon>Sordariomycetes</taxon>
        <taxon>Sordariomycetidae</taxon>
        <taxon>Sordariales</taxon>
        <taxon>Chaetomiaceae</taxon>
        <taxon>Parathielavia</taxon>
    </lineage>
</organism>
<evidence type="ECO:0000313" key="1">
    <source>
        <dbReference type="EMBL" id="KAK4106363.1"/>
    </source>
</evidence>
<dbReference type="EMBL" id="MU863624">
    <property type="protein sequence ID" value="KAK4106363.1"/>
    <property type="molecule type" value="Genomic_DNA"/>
</dbReference>
<dbReference type="InterPro" id="IPR032675">
    <property type="entry name" value="LRR_dom_sf"/>
</dbReference>
<reference evidence="1" key="1">
    <citation type="journal article" date="2023" name="Mol. Phylogenet. Evol.">
        <title>Genome-scale phylogeny and comparative genomics of the fungal order Sordariales.</title>
        <authorList>
            <person name="Hensen N."/>
            <person name="Bonometti L."/>
            <person name="Westerberg I."/>
            <person name="Brannstrom I.O."/>
            <person name="Guillou S."/>
            <person name="Cros-Aarteil S."/>
            <person name="Calhoun S."/>
            <person name="Haridas S."/>
            <person name="Kuo A."/>
            <person name="Mondo S."/>
            <person name="Pangilinan J."/>
            <person name="Riley R."/>
            <person name="LaButti K."/>
            <person name="Andreopoulos B."/>
            <person name="Lipzen A."/>
            <person name="Chen C."/>
            <person name="Yan M."/>
            <person name="Daum C."/>
            <person name="Ng V."/>
            <person name="Clum A."/>
            <person name="Steindorff A."/>
            <person name="Ohm R.A."/>
            <person name="Martin F."/>
            <person name="Silar P."/>
            <person name="Natvig D.O."/>
            <person name="Lalanne C."/>
            <person name="Gautier V."/>
            <person name="Ament-Velasquez S.L."/>
            <person name="Kruys A."/>
            <person name="Hutchinson M.I."/>
            <person name="Powell A.J."/>
            <person name="Barry K."/>
            <person name="Miller A.N."/>
            <person name="Grigoriev I.V."/>
            <person name="Debuchy R."/>
            <person name="Gladieux P."/>
            <person name="Hiltunen Thoren M."/>
            <person name="Johannesson H."/>
        </authorList>
    </citation>
    <scope>NUCLEOTIDE SEQUENCE</scope>
    <source>
        <strain evidence="1">CBS 757.83</strain>
    </source>
</reference>
<evidence type="ECO:0000313" key="2">
    <source>
        <dbReference type="Proteomes" id="UP001305647"/>
    </source>
</evidence>
<dbReference type="Proteomes" id="UP001305647">
    <property type="component" value="Unassembled WGS sequence"/>
</dbReference>
<accession>A0AAN6T6A0</accession>
<gene>
    <name evidence="1" type="ORF">N658DRAFT_482253</name>
</gene>
<name>A0AAN6T6A0_9PEZI</name>
<sequence>MDDRGRLSFPQEIWWLIAQELARRRDFDGLFSCARLCRGIARLALPELYAIHDQSPAINAHILDMETSIWLWRSIIASSLGETLFPYCCWIKALKLGNLFSQLEDLARDNPTLRAQFFSPPLEALHIRRGRGRVLDIDAIIVAVASLVTDCIRTSADKEEKRVGITTLEGYHLPTANLPTWLSSLSNLTTLAVRDGSVLNSDVARALRQHCPAFREVECYFCQGTDIDAQLAGFFKGLEPNSLESFTILSMNGLQRKSFGALCNHSRSLKRLALLRLERPSLESLNELQHCLALESLKLECNWTAQAYNWQTESKTCFQEVVQWLKECASLKELDFKLIPATTTLLAHVLKSPTVHLLNLSLMTLDYDNAFCAVLPNQSQLRELAIRFGDELIELSEERRTPLADAIGCCHELRGLDTNELFTFDNIRHLCSSLPLLEDMAFSGDLIDDVFLGPIAKLRKLKSISIDGPSIVSPHALLDFLDQLEAAPDGGEHEGLQMYIANQNYDFRFTDEEEAQFVTEFRNRFNGRFDINNQTDPDELHESDFSD</sequence>
<proteinExistence type="predicted"/>
<reference evidence="1" key="2">
    <citation type="submission" date="2023-05" db="EMBL/GenBank/DDBJ databases">
        <authorList>
            <consortium name="Lawrence Berkeley National Laboratory"/>
            <person name="Steindorff A."/>
            <person name="Hensen N."/>
            <person name="Bonometti L."/>
            <person name="Westerberg I."/>
            <person name="Brannstrom I.O."/>
            <person name="Guillou S."/>
            <person name="Cros-Aarteil S."/>
            <person name="Calhoun S."/>
            <person name="Haridas S."/>
            <person name="Kuo A."/>
            <person name="Mondo S."/>
            <person name="Pangilinan J."/>
            <person name="Riley R."/>
            <person name="Labutti K."/>
            <person name="Andreopoulos B."/>
            <person name="Lipzen A."/>
            <person name="Chen C."/>
            <person name="Yanf M."/>
            <person name="Daum C."/>
            <person name="Ng V."/>
            <person name="Clum A."/>
            <person name="Ohm R."/>
            <person name="Martin F."/>
            <person name="Silar P."/>
            <person name="Natvig D."/>
            <person name="Lalanne C."/>
            <person name="Gautier V."/>
            <person name="Ament-Velasquez S.L."/>
            <person name="Kruys A."/>
            <person name="Hutchinson M.I."/>
            <person name="Powell A.J."/>
            <person name="Barry K."/>
            <person name="Miller A.N."/>
            <person name="Grigoriev I.V."/>
            <person name="Debuchy R."/>
            <person name="Gladieux P."/>
            <person name="Thoren M.H."/>
            <person name="Johannesson H."/>
        </authorList>
    </citation>
    <scope>NUCLEOTIDE SEQUENCE</scope>
    <source>
        <strain evidence="1">CBS 757.83</strain>
    </source>
</reference>
<keyword evidence="2" id="KW-1185">Reference proteome</keyword>
<comment type="caution">
    <text evidence="1">The sequence shown here is derived from an EMBL/GenBank/DDBJ whole genome shotgun (WGS) entry which is preliminary data.</text>
</comment>